<dbReference type="GeneID" id="92083449"/>
<evidence type="ECO:0008006" key="4">
    <source>
        <dbReference type="Google" id="ProtNLM"/>
    </source>
</evidence>
<dbReference type="EMBL" id="JAQQWE010000010">
    <property type="protein sequence ID" value="KAK7937297.1"/>
    <property type="molecule type" value="Genomic_DNA"/>
</dbReference>
<evidence type="ECO:0000313" key="3">
    <source>
        <dbReference type="Proteomes" id="UP001391051"/>
    </source>
</evidence>
<feature type="signal peptide" evidence="1">
    <location>
        <begin position="1"/>
        <end position="17"/>
    </location>
</feature>
<organism evidence="2 3">
    <name type="scientific">Apiospora aurea</name>
    <dbReference type="NCBI Taxonomy" id="335848"/>
    <lineage>
        <taxon>Eukaryota</taxon>
        <taxon>Fungi</taxon>
        <taxon>Dikarya</taxon>
        <taxon>Ascomycota</taxon>
        <taxon>Pezizomycotina</taxon>
        <taxon>Sordariomycetes</taxon>
        <taxon>Xylariomycetidae</taxon>
        <taxon>Amphisphaeriales</taxon>
        <taxon>Apiosporaceae</taxon>
        <taxon>Apiospora</taxon>
    </lineage>
</organism>
<protein>
    <recommendedName>
        <fullName evidence="4">Ig-like domain-containing protein</fullName>
    </recommendedName>
</protein>
<feature type="chain" id="PRO_5045987273" description="Ig-like domain-containing protein" evidence="1">
    <location>
        <begin position="18"/>
        <end position="154"/>
    </location>
</feature>
<name>A0ABR1PS73_9PEZI</name>
<reference evidence="2 3" key="1">
    <citation type="submission" date="2023-01" db="EMBL/GenBank/DDBJ databases">
        <title>Analysis of 21 Apiospora genomes using comparative genomics revels a genus with tremendous synthesis potential of carbohydrate active enzymes and secondary metabolites.</title>
        <authorList>
            <person name="Sorensen T."/>
        </authorList>
    </citation>
    <scope>NUCLEOTIDE SEQUENCE [LARGE SCALE GENOMIC DNA]</scope>
    <source>
        <strain evidence="2 3">CBS 24483</strain>
    </source>
</reference>
<evidence type="ECO:0000256" key="1">
    <source>
        <dbReference type="SAM" id="SignalP"/>
    </source>
</evidence>
<dbReference type="RefSeq" id="XP_066692625.1">
    <property type="nucleotide sequence ID" value="XM_066850387.1"/>
</dbReference>
<sequence length="154" mass="16438">MHYLSLPIAFLVGFGMAATLPATTNTPLYYPWVPVTFKGAGDSSYYMSVEANSKPVLTNNDLSVSSISMEGRASFTCTAYGKDGSVTHLVANQVSTYAPVMRPPPIHQWENEPEFASLSPSPASHLLLTLQIKQNVPVGPPQAQVSVACSAPPL</sequence>
<gene>
    <name evidence="2" type="ORF">PG986_014165</name>
</gene>
<evidence type="ECO:0000313" key="2">
    <source>
        <dbReference type="EMBL" id="KAK7937297.1"/>
    </source>
</evidence>
<accession>A0ABR1PS73</accession>
<comment type="caution">
    <text evidence="2">The sequence shown here is derived from an EMBL/GenBank/DDBJ whole genome shotgun (WGS) entry which is preliminary data.</text>
</comment>
<proteinExistence type="predicted"/>
<dbReference type="Proteomes" id="UP001391051">
    <property type="component" value="Unassembled WGS sequence"/>
</dbReference>
<keyword evidence="1" id="KW-0732">Signal</keyword>
<keyword evidence="3" id="KW-1185">Reference proteome</keyword>